<organism evidence="1 2">
    <name type="scientific">Camellia lanceoleosa</name>
    <dbReference type="NCBI Taxonomy" id="1840588"/>
    <lineage>
        <taxon>Eukaryota</taxon>
        <taxon>Viridiplantae</taxon>
        <taxon>Streptophyta</taxon>
        <taxon>Embryophyta</taxon>
        <taxon>Tracheophyta</taxon>
        <taxon>Spermatophyta</taxon>
        <taxon>Magnoliopsida</taxon>
        <taxon>eudicotyledons</taxon>
        <taxon>Gunneridae</taxon>
        <taxon>Pentapetalae</taxon>
        <taxon>asterids</taxon>
        <taxon>Ericales</taxon>
        <taxon>Theaceae</taxon>
        <taxon>Camellia</taxon>
    </lineage>
</organism>
<name>A0ACC0G8Q5_9ERIC</name>
<comment type="caution">
    <text evidence="1">The sequence shown here is derived from an EMBL/GenBank/DDBJ whole genome shotgun (WGS) entry which is preliminary data.</text>
</comment>
<dbReference type="Proteomes" id="UP001060215">
    <property type="component" value="Chromosome 10"/>
</dbReference>
<reference evidence="1 2" key="1">
    <citation type="journal article" date="2022" name="Plant J.">
        <title>Chromosome-level genome of Camellia lanceoleosa provides a valuable resource for understanding genome evolution and self-incompatibility.</title>
        <authorList>
            <person name="Gong W."/>
            <person name="Xiao S."/>
            <person name="Wang L."/>
            <person name="Liao Z."/>
            <person name="Chang Y."/>
            <person name="Mo W."/>
            <person name="Hu G."/>
            <person name="Li W."/>
            <person name="Zhao G."/>
            <person name="Zhu H."/>
            <person name="Hu X."/>
            <person name="Ji K."/>
            <person name="Xiang X."/>
            <person name="Song Q."/>
            <person name="Yuan D."/>
            <person name="Jin S."/>
            <person name="Zhang L."/>
        </authorList>
    </citation>
    <scope>NUCLEOTIDE SEQUENCE [LARGE SCALE GENOMIC DNA]</scope>
    <source>
        <strain evidence="1">SQ_2022a</strain>
    </source>
</reference>
<dbReference type="EMBL" id="CM045767">
    <property type="protein sequence ID" value="KAI7997498.1"/>
    <property type="molecule type" value="Genomic_DNA"/>
</dbReference>
<accession>A0ACC0G8Q5</accession>
<evidence type="ECO:0000313" key="1">
    <source>
        <dbReference type="EMBL" id="KAI7997498.1"/>
    </source>
</evidence>
<keyword evidence="2" id="KW-1185">Reference proteome</keyword>
<protein>
    <submittedName>
        <fullName evidence="1">Pentatricopeptide repeat-containing protein</fullName>
    </submittedName>
</protein>
<evidence type="ECO:0000313" key="2">
    <source>
        <dbReference type="Proteomes" id="UP001060215"/>
    </source>
</evidence>
<gene>
    <name evidence="1" type="ORF">LOK49_LG10G01710</name>
</gene>
<proteinExistence type="predicted"/>
<sequence length="145" mass="16485">MNDKGVSLDVVAYSSLIQGLCQQRRLTEAYDIFQEMWRSDLPPNECTYTTLINAYCAEGDIKNWYLADRYVVDWYVCRLVVDWYVSAWFVAVWAKAVTLAPVMLPWTIGSSAVVGSWVDLSVKIVGVHWHDDVQSHKSVAMRGSS</sequence>